<gene>
    <name evidence="2" type="ORF">A3C86_03730</name>
</gene>
<proteinExistence type="predicted"/>
<comment type="caution">
    <text evidence="2">The sequence shown here is derived from an EMBL/GenBank/DDBJ whole genome shotgun (WGS) entry which is preliminary data.</text>
</comment>
<evidence type="ECO:0000313" key="3">
    <source>
        <dbReference type="Proteomes" id="UP000178042"/>
    </source>
</evidence>
<accession>A0A1F6D9V8</accession>
<reference evidence="2 3" key="1">
    <citation type="journal article" date="2016" name="Nat. Commun.">
        <title>Thousands of microbial genomes shed light on interconnected biogeochemical processes in an aquifer system.</title>
        <authorList>
            <person name="Anantharaman K."/>
            <person name="Brown C.T."/>
            <person name="Hug L.A."/>
            <person name="Sharon I."/>
            <person name="Castelle C.J."/>
            <person name="Probst A.J."/>
            <person name="Thomas B.C."/>
            <person name="Singh A."/>
            <person name="Wilkins M.J."/>
            <person name="Karaoz U."/>
            <person name="Brodie E.L."/>
            <person name="Williams K.H."/>
            <person name="Hubbard S.S."/>
            <person name="Banfield J.F."/>
        </authorList>
    </citation>
    <scope>NUCLEOTIDE SEQUENCE [LARGE SCALE GENOMIC DNA]</scope>
</reference>
<organism evidence="2 3">
    <name type="scientific">Candidatus Kaiserbacteria bacterium RIFCSPHIGHO2_02_FULL_49_16</name>
    <dbReference type="NCBI Taxonomy" id="1798490"/>
    <lineage>
        <taxon>Bacteria</taxon>
        <taxon>Candidatus Kaiseribacteriota</taxon>
    </lineage>
</organism>
<name>A0A1F6D9V8_9BACT</name>
<keyword evidence="1" id="KW-0472">Membrane</keyword>
<keyword evidence="1" id="KW-0812">Transmembrane</keyword>
<feature type="transmembrane region" description="Helical" evidence="1">
    <location>
        <begin position="41"/>
        <end position="65"/>
    </location>
</feature>
<evidence type="ECO:0000313" key="2">
    <source>
        <dbReference type="EMBL" id="OGG58228.1"/>
    </source>
</evidence>
<dbReference type="Proteomes" id="UP000178042">
    <property type="component" value="Unassembled WGS sequence"/>
</dbReference>
<evidence type="ECO:0000256" key="1">
    <source>
        <dbReference type="SAM" id="Phobius"/>
    </source>
</evidence>
<dbReference type="AlphaFoldDB" id="A0A1F6D9V8"/>
<dbReference type="EMBL" id="MFLD01000043">
    <property type="protein sequence ID" value="OGG58228.1"/>
    <property type="molecule type" value="Genomic_DNA"/>
</dbReference>
<feature type="transmembrane region" description="Helical" evidence="1">
    <location>
        <begin position="104"/>
        <end position="124"/>
    </location>
</feature>
<feature type="transmembrane region" description="Helical" evidence="1">
    <location>
        <begin position="136"/>
        <end position="154"/>
    </location>
</feature>
<sequence>MNMERILDIRFLVPPILTLFFIFFYSPSYFLAFLINKSALLSIVVGPVLILALGFIISSFVNAVVDLLDARTPTNIRELDIWRALEKEGQHVCNQVHKRWHIAIANFNSCFATVLAPILIYIFTMSKQIIPPIPTYGWGIIYATAIIGCAILFVRNGCVAWKNVMQIDEDVVSMHLISEAKPSDIR</sequence>
<protein>
    <submittedName>
        <fullName evidence="2">Uncharacterized protein</fullName>
    </submittedName>
</protein>
<feature type="transmembrane region" description="Helical" evidence="1">
    <location>
        <begin position="12"/>
        <end position="35"/>
    </location>
</feature>
<keyword evidence="1" id="KW-1133">Transmembrane helix</keyword>